<keyword evidence="1" id="KW-0175">Coiled coil</keyword>
<gene>
    <name evidence="3" type="ORF">FOZ63_032175</name>
</gene>
<keyword evidence="4" id="KW-1185">Reference proteome</keyword>
<dbReference type="AlphaFoldDB" id="A0A7J6U0K8"/>
<feature type="coiled-coil region" evidence="1">
    <location>
        <begin position="833"/>
        <end position="860"/>
    </location>
</feature>
<proteinExistence type="predicted"/>
<organism evidence="3 4">
    <name type="scientific">Perkinsus olseni</name>
    <name type="common">Perkinsus atlanticus</name>
    <dbReference type="NCBI Taxonomy" id="32597"/>
    <lineage>
        <taxon>Eukaryota</taxon>
        <taxon>Sar</taxon>
        <taxon>Alveolata</taxon>
        <taxon>Perkinsozoa</taxon>
        <taxon>Perkinsea</taxon>
        <taxon>Perkinsida</taxon>
        <taxon>Perkinsidae</taxon>
        <taxon>Perkinsus</taxon>
    </lineage>
</organism>
<sequence>MLGSDAELLAATCRAVESCDHVKNQRQAQICMEALAVHLEELNLPAISAFCSLGKFQPKLLLANESVETTAEMMTRMCEIARKNPEADFGIFRDIMVAAGRLGVQPSEEMQHFLAVKISDGISEIRAVRELLQVADAAQRQGCVDYCLMHDVAREAVKLIEIMEIGQLSHLMGIFARQEVYDGEFLEKARERLLCLLAIREKVGMSGPQMLNLMTVVSRLNTSLDPEQEVLDLLCMRAKELIPTFSEINITQLLLAVQKRRPVVGEAIHELMESVMSRDVSAWSPCSAATTFCALSKLSHFSGELAVTCLTVVNKKGVSKLGGAQSQQLLAVLSHHAEEIPKGLMKMTLKALVDNFCRPALTSALNQVQTVAVLTAFAKLGVRQEFAIVSLIRSLTTEVDHKKGGAKLGKNLGSLGTTLPPRPFDLAKTVENLTLENQLDPAHWTSILAAVEDLSAWSPWTAHLCLILRSLMLHHGLQGLRAIHIAQAMKPFCHKEWRDLASNDVVSEIDEEVEGALQSLSDVNGQRFDPGGPDCWLVEFGHSCLSALLRHEIYLISTWSVLTAVRSVLAEFGEASSIEWTAGEAAFLHRLAVVESEEAAADNRARLMVFSQVAEDLVAAVCRDSEEMIDCEEALASSPGCQTATESIYSKSSVSEEMNLEFAVDRSVEACSPTGREPTPSDGEESVLSNSEDYDWLHEDLAENLLRGVLELAMEESCTGCEPTIEDRLSEVGLSGANSSHHTVAEVTTPVYSPRLDIAAKQASMYAMFGLPTEVVKREENVASFGLQSPKRRFRDNQLLSLTPIAASTGVAHVRQGRHTEKDTLDGSGSSALRCLRQEVHRLEEKILGLRERLKEGEVKVVDEGEITEAEYLSTEEGEEAEAKRQLVKEKLWLRNAREILQRHEKICEDLHATQRRHREETAAFITVIAIERERLKSLLERSAGLKTIIEFQREEQAKFMAFVNQPKIRRTKSSRRRPGGRISSKTRKAYLRVASPHGSSHSKISAVLSRKLSARTKVKLKAETESHVERMTRFPRHLYAAIPEFLSTHGLV</sequence>
<protein>
    <submittedName>
        <fullName evidence="3">Uncharacterized protein</fullName>
    </submittedName>
</protein>
<evidence type="ECO:0000256" key="1">
    <source>
        <dbReference type="SAM" id="Coils"/>
    </source>
</evidence>
<comment type="caution">
    <text evidence="3">The sequence shown here is derived from an EMBL/GenBank/DDBJ whole genome shotgun (WGS) entry which is preliminary data.</text>
</comment>
<evidence type="ECO:0000313" key="4">
    <source>
        <dbReference type="Proteomes" id="UP000553632"/>
    </source>
</evidence>
<dbReference type="Proteomes" id="UP000553632">
    <property type="component" value="Unassembled WGS sequence"/>
</dbReference>
<feature type="region of interest" description="Disordered" evidence="2">
    <location>
        <begin position="670"/>
        <end position="689"/>
    </location>
</feature>
<reference evidence="3 4" key="1">
    <citation type="submission" date="2020-04" db="EMBL/GenBank/DDBJ databases">
        <title>Perkinsus olseni comparative genomics.</title>
        <authorList>
            <person name="Bogema D.R."/>
        </authorList>
    </citation>
    <scope>NUCLEOTIDE SEQUENCE [LARGE SCALE GENOMIC DNA]</scope>
    <source>
        <strain evidence="3 4">ATCC PRA-207</strain>
    </source>
</reference>
<dbReference type="EMBL" id="JABANO010007234">
    <property type="protein sequence ID" value="KAF4750430.1"/>
    <property type="molecule type" value="Genomic_DNA"/>
</dbReference>
<evidence type="ECO:0000256" key="2">
    <source>
        <dbReference type="SAM" id="MobiDB-lite"/>
    </source>
</evidence>
<accession>A0A7J6U0K8</accession>
<evidence type="ECO:0000313" key="3">
    <source>
        <dbReference type="EMBL" id="KAF4750430.1"/>
    </source>
</evidence>
<name>A0A7J6U0K8_PEROL</name>